<dbReference type="Proteomes" id="UP001152320">
    <property type="component" value="Chromosome 10"/>
</dbReference>
<feature type="chain" id="PRO_5040259442" description="Ig-like domain-containing protein" evidence="10">
    <location>
        <begin position="22"/>
        <end position="367"/>
    </location>
</feature>
<evidence type="ECO:0000259" key="11">
    <source>
        <dbReference type="PROSITE" id="PS50835"/>
    </source>
</evidence>
<sequence length="367" mass="41223">MDFSKTLWVFQCLYLIQVASLETKTTRHIQAGSNVRLNCIAGENCTWIKEGGTNTTIFRNGERISPDPEYGRFYLHNDATNCSLGINSASIDDSGTYICKSDQLTLTHAIKVEEPPQLIIYVNDQKFINKNVWHVYVKLGDELKVTCVANVSDANIVTCLEFPLSHSSHADHVMCESNGTRLSTTETLQVNHKDGAIICTGWENDRLVNTHKLALHVQYIPECQIHLIKDVIDCVCEANPPTQYYLVKVNGEGKSNTTSYQLTVTSSTVNISCTAVNSIGVNSPQEILYKPPEFDDPYATVFWIITCIIVISVTIVILTQAVVICRKESERNTDKELRRNTEFNRKPYSSRDDSQTVLLTDSSEDRL</sequence>
<feature type="region of interest" description="Disordered" evidence="8">
    <location>
        <begin position="335"/>
        <end position="367"/>
    </location>
</feature>
<feature type="signal peptide" evidence="10">
    <location>
        <begin position="1"/>
        <end position="21"/>
    </location>
</feature>
<gene>
    <name evidence="12" type="ORF">HOLleu_22025</name>
</gene>
<comment type="subcellular location">
    <subcellularLocation>
        <location evidence="1">Membrane</location>
        <topology evidence="1">Single-pass membrane protein</topology>
    </subcellularLocation>
</comment>
<dbReference type="EMBL" id="JAIZAY010000010">
    <property type="protein sequence ID" value="KAJ8034970.1"/>
    <property type="molecule type" value="Genomic_DNA"/>
</dbReference>
<dbReference type="PANTHER" id="PTHR12035:SF125">
    <property type="entry name" value="SIALIC ACID-BINDING IG-LIKE LECTIN 5"/>
    <property type="match status" value="1"/>
</dbReference>
<accession>A0A9Q1BYK2</accession>
<dbReference type="Pfam" id="PF07686">
    <property type="entry name" value="V-set"/>
    <property type="match status" value="1"/>
</dbReference>
<dbReference type="OrthoDB" id="190835at2759"/>
<evidence type="ECO:0000256" key="4">
    <source>
        <dbReference type="ARBA" id="ARBA00022889"/>
    </source>
</evidence>
<reference evidence="12" key="1">
    <citation type="submission" date="2021-10" db="EMBL/GenBank/DDBJ databases">
        <title>Tropical sea cucumber genome reveals ecological adaptation and Cuvierian tubules defense mechanism.</title>
        <authorList>
            <person name="Chen T."/>
        </authorList>
    </citation>
    <scope>NUCLEOTIDE SEQUENCE</scope>
    <source>
        <strain evidence="12">Nanhai2018</strain>
        <tissue evidence="12">Muscle</tissue>
    </source>
</reference>
<keyword evidence="13" id="KW-1185">Reference proteome</keyword>
<evidence type="ECO:0000256" key="5">
    <source>
        <dbReference type="ARBA" id="ARBA00022989"/>
    </source>
</evidence>
<protein>
    <recommendedName>
        <fullName evidence="11">Ig-like domain-containing protein</fullName>
    </recommendedName>
</protein>
<dbReference type="GO" id="GO:0007155">
    <property type="term" value="P:cell adhesion"/>
    <property type="evidence" value="ECO:0007669"/>
    <property type="project" value="UniProtKB-KW"/>
</dbReference>
<comment type="similarity">
    <text evidence="7">Belongs to the immunoglobulin superfamily. SIGLEC (sialic acid binding Ig-like lectin) family.</text>
</comment>
<keyword evidence="2 9" id="KW-0812">Transmembrane</keyword>
<dbReference type="GO" id="GO:0005886">
    <property type="term" value="C:plasma membrane"/>
    <property type="evidence" value="ECO:0007669"/>
    <property type="project" value="TreeGrafter"/>
</dbReference>
<evidence type="ECO:0000256" key="9">
    <source>
        <dbReference type="SAM" id="Phobius"/>
    </source>
</evidence>
<dbReference type="SUPFAM" id="SSF48726">
    <property type="entry name" value="Immunoglobulin"/>
    <property type="match status" value="1"/>
</dbReference>
<evidence type="ECO:0000256" key="3">
    <source>
        <dbReference type="ARBA" id="ARBA00022734"/>
    </source>
</evidence>
<dbReference type="InterPro" id="IPR013783">
    <property type="entry name" value="Ig-like_fold"/>
</dbReference>
<dbReference type="InterPro" id="IPR003599">
    <property type="entry name" value="Ig_sub"/>
</dbReference>
<feature type="compositionally biased region" description="Basic and acidic residues" evidence="8">
    <location>
        <begin position="335"/>
        <end position="354"/>
    </location>
</feature>
<evidence type="ECO:0000256" key="6">
    <source>
        <dbReference type="ARBA" id="ARBA00023136"/>
    </source>
</evidence>
<evidence type="ECO:0000256" key="7">
    <source>
        <dbReference type="ARBA" id="ARBA00038361"/>
    </source>
</evidence>
<keyword evidence="4" id="KW-0130">Cell adhesion</keyword>
<comment type="caution">
    <text evidence="12">The sequence shown here is derived from an EMBL/GenBank/DDBJ whole genome shotgun (WGS) entry which is preliminary data.</text>
</comment>
<dbReference type="SMART" id="SM00409">
    <property type="entry name" value="IG"/>
    <property type="match status" value="1"/>
</dbReference>
<evidence type="ECO:0000313" key="12">
    <source>
        <dbReference type="EMBL" id="KAJ8034970.1"/>
    </source>
</evidence>
<dbReference type="InterPro" id="IPR007110">
    <property type="entry name" value="Ig-like_dom"/>
</dbReference>
<name>A0A9Q1BYK2_HOLLE</name>
<evidence type="ECO:0000313" key="13">
    <source>
        <dbReference type="Proteomes" id="UP001152320"/>
    </source>
</evidence>
<dbReference type="InterPro" id="IPR051036">
    <property type="entry name" value="SIGLEC"/>
</dbReference>
<keyword evidence="5 9" id="KW-1133">Transmembrane helix</keyword>
<dbReference type="CDD" id="cd00096">
    <property type="entry name" value="Ig"/>
    <property type="match status" value="1"/>
</dbReference>
<dbReference type="PROSITE" id="PS50835">
    <property type="entry name" value="IG_LIKE"/>
    <property type="match status" value="1"/>
</dbReference>
<feature type="transmembrane region" description="Helical" evidence="9">
    <location>
        <begin position="301"/>
        <end position="325"/>
    </location>
</feature>
<dbReference type="GO" id="GO:0030246">
    <property type="term" value="F:carbohydrate binding"/>
    <property type="evidence" value="ECO:0007669"/>
    <property type="project" value="UniProtKB-KW"/>
</dbReference>
<dbReference type="GO" id="GO:0033691">
    <property type="term" value="F:sialic acid binding"/>
    <property type="evidence" value="ECO:0007669"/>
    <property type="project" value="TreeGrafter"/>
</dbReference>
<dbReference type="InterPro" id="IPR013106">
    <property type="entry name" value="Ig_V-set"/>
</dbReference>
<dbReference type="InterPro" id="IPR036179">
    <property type="entry name" value="Ig-like_dom_sf"/>
</dbReference>
<keyword evidence="10" id="KW-0732">Signal</keyword>
<keyword evidence="6 9" id="KW-0472">Membrane</keyword>
<dbReference type="PANTHER" id="PTHR12035">
    <property type="entry name" value="SIALIC ACID BINDING IMMUNOGLOBULIN-LIKE LECTIN"/>
    <property type="match status" value="1"/>
</dbReference>
<keyword evidence="3" id="KW-0430">Lectin</keyword>
<evidence type="ECO:0000256" key="10">
    <source>
        <dbReference type="SAM" id="SignalP"/>
    </source>
</evidence>
<feature type="domain" description="Ig-like" evidence="11">
    <location>
        <begin position="16"/>
        <end position="111"/>
    </location>
</feature>
<evidence type="ECO:0000256" key="2">
    <source>
        <dbReference type="ARBA" id="ARBA00022692"/>
    </source>
</evidence>
<evidence type="ECO:0000256" key="1">
    <source>
        <dbReference type="ARBA" id="ARBA00004167"/>
    </source>
</evidence>
<proteinExistence type="inferred from homology"/>
<organism evidence="12 13">
    <name type="scientific">Holothuria leucospilota</name>
    <name type="common">Black long sea cucumber</name>
    <name type="synonym">Mertensiothuria leucospilota</name>
    <dbReference type="NCBI Taxonomy" id="206669"/>
    <lineage>
        <taxon>Eukaryota</taxon>
        <taxon>Metazoa</taxon>
        <taxon>Echinodermata</taxon>
        <taxon>Eleutherozoa</taxon>
        <taxon>Echinozoa</taxon>
        <taxon>Holothuroidea</taxon>
        <taxon>Aspidochirotacea</taxon>
        <taxon>Aspidochirotida</taxon>
        <taxon>Holothuriidae</taxon>
        <taxon>Holothuria</taxon>
    </lineage>
</organism>
<evidence type="ECO:0000256" key="8">
    <source>
        <dbReference type="SAM" id="MobiDB-lite"/>
    </source>
</evidence>
<dbReference type="AlphaFoldDB" id="A0A9Q1BYK2"/>
<dbReference type="Gene3D" id="2.60.40.10">
    <property type="entry name" value="Immunoglobulins"/>
    <property type="match status" value="1"/>
</dbReference>